<name>A0A9X5AM82_LACJH</name>
<gene>
    <name evidence="2" type="ORF">GJU95_10065</name>
</gene>
<feature type="region of interest" description="Disordered" evidence="1">
    <location>
        <begin position="1"/>
        <end position="27"/>
    </location>
</feature>
<feature type="compositionally biased region" description="Basic and acidic residues" evidence="1">
    <location>
        <begin position="1"/>
        <end position="10"/>
    </location>
</feature>
<geneLocation type="plasmid" evidence="2">
    <name>unnamed</name>
</geneLocation>
<evidence type="ECO:0000256" key="1">
    <source>
        <dbReference type="SAM" id="MobiDB-lite"/>
    </source>
</evidence>
<dbReference type="Proteomes" id="UP000488295">
    <property type="component" value="Unassembled WGS sequence"/>
</dbReference>
<organism evidence="2 3">
    <name type="scientific">Lactobacillus johnsonii</name>
    <dbReference type="NCBI Taxonomy" id="33959"/>
    <lineage>
        <taxon>Bacteria</taxon>
        <taxon>Bacillati</taxon>
        <taxon>Bacillota</taxon>
        <taxon>Bacilli</taxon>
        <taxon>Lactobacillales</taxon>
        <taxon>Lactobacillaceae</taxon>
        <taxon>Lactobacillus</taxon>
    </lineage>
</organism>
<sequence>MTKDRTEYQRNYKRKKRKAKKIAAANGDIKAQEQIEKEKEKKRLYMREYRKKHADKEKLFKKTKDFIEEVASKKQLILLTELISDKLKSSSKL</sequence>
<protein>
    <submittedName>
        <fullName evidence="2">Uncharacterized protein</fullName>
    </submittedName>
</protein>
<comment type="caution">
    <text evidence="2">The sequence shown here is derived from an EMBL/GenBank/DDBJ whole genome shotgun (WGS) entry which is preliminary data.</text>
</comment>
<proteinExistence type="predicted"/>
<dbReference type="EMBL" id="WKKC01000041">
    <property type="protein sequence ID" value="MTE04100.1"/>
    <property type="molecule type" value="Genomic_DNA"/>
</dbReference>
<keyword evidence="2" id="KW-0614">Plasmid</keyword>
<evidence type="ECO:0000313" key="2">
    <source>
        <dbReference type="EMBL" id="MTE04100.1"/>
    </source>
</evidence>
<evidence type="ECO:0000313" key="3">
    <source>
        <dbReference type="Proteomes" id="UP000488295"/>
    </source>
</evidence>
<accession>A0A9X5AM82</accession>
<feature type="compositionally biased region" description="Basic residues" evidence="1">
    <location>
        <begin position="11"/>
        <end position="21"/>
    </location>
</feature>
<dbReference type="AlphaFoldDB" id="A0A9X5AM82"/>
<dbReference type="RefSeq" id="WP_155692121.1">
    <property type="nucleotide sequence ID" value="NZ_CM019125.1"/>
</dbReference>
<reference evidence="2 3" key="1">
    <citation type="submission" date="2019-11" db="EMBL/GenBank/DDBJ databases">
        <title>Gastrointestinal microbiota of Peromyscus leucopus.</title>
        <authorList>
            <person name="Milovic A."/>
            <person name="Bassam K."/>
            <person name="Barbour A.G."/>
        </authorList>
    </citation>
    <scope>NUCLEOTIDE SEQUENCE [LARGE SCALE GENOMIC DNA]</scope>
    <source>
        <strain evidence="2 3">LL8</strain>
        <plasmid evidence="2">unnamed</plasmid>
    </source>
</reference>